<protein>
    <submittedName>
        <fullName evidence="2">Dual specificity protein phosphatase</fullName>
    </submittedName>
</protein>
<organism evidence="2 3">
    <name type="scientific">Ktedonobacter racemifer DSM 44963</name>
    <dbReference type="NCBI Taxonomy" id="485913"/>
    <lineage>
        <taxon>Bacteria</taxon>
        <taxon>Bacillati</taxon>
        <taxon>Chloroflexota</taxon>
        <taxon>Ktedonobacteria</taxon>
        <taxon>Ktedonobacterales</taxon>
        <taxon>Ktedonobacteraceae</taxon>
        <taxon>Ktedonobacter</taxon>
    </lineage>
</organism>
<proteinExistence type="predicted"/>
<feature type="domain" description="Tyrosine specific protein phosphatases" evidence="1">
    <location>
        <begin position="86"/>
        <end position="125"/>
    </location>
</feature>
<comment type="caution">
    <text evidence="2">The sequence shown here is derived from an EMBL/GenBank/DDBJ whole genome shotgun (WGS) entry which is preliminary data.</text>
</comment>
<accession>D6TW91</accession>
<dbReference type="InterPro" id="IPR000387">
    <property type="entry name" value="Tyr_Pase_dom"/>
</dbReference>
<dbReference type="SUPFAM" id="SSF52799">
    <property type="entry name" value="(Phosphotyrosine protein) phosphatases II"/>
    <property type="match status" value="1"/>
</dbReference>
<dbReference type="eggNOG" id="COG2453">
    <property type="taxonomic scope" value="Bacteria"/>
</dbReference>
<reference evidence="2 3" key="1">
    <citation type="journal article" date="2011" name="Stand. Genomic Sci.">
        <title>Non-contiguous finished genome sequence and contextual data of the filamentous soil bacterium Ktedonobacter racemifer type strain (SOSP1-21).</title>
        <authorList>
            <person name="Chang Y.J."/>
            <person name="Land M."/>
            <person name="Hauser L."/>
            <person name="Chertkov O."/>
            <person name="Del Rio T.G."/>
            <person name="Nolan M."/>
            <person name="Copeland A."/>
            <person name="Tice H."/>
            <person name="Cheng J.F."/>
            <person name="Lucas S."/>
            <person name="Han C."/>
            <person name="Goodwin L."/>
            <person name="Pitluck S."/>
            <person name="Ivanova N."/>
            <person name="Ovchinikova G."/>
            <person name="Pati A."/>
            <person name="Chen A."/>
            <person name="Palaniappan K."/>
            <person name="Mavromatis K."/>
            <person name="Liolios K."/>
            <person name="Brettin T."/>
            <person name="Fiebig A."/>
            <person name="Rohde M."/>
            <person name="Abt B."/>
            <person name="Goker M."/>
            <person name="Detter J.C."/>
            <person name="Woyke T."/>
            <person name="Bristow J."/>
            <person name="Eisen J.A."/>
            <person name="Markowitz V."/>
            <person name="Hugenholtz P."/>
            <person name="Kyrpides N.C."/>
            <person name="Klenk H.P."/>
            <person name="Lapidus A."/>
        </authorList>
    </citation>
    <scope>NUCLEOTIDE SEQUENCE [LARGE SCALE GENOMIC DNA]</scope>
    <source>
        <strain evidence="3">DSM 44963</strain>
    </source>
</reference>
<name>D6TW91_KTERA</name>
<dbReference type="Proteomes" id="UP000004508">
    <property type="component" value="Unassembled WGS sequence"/>
</dbReference>
<dbReference type="Gene3D" id="3.90.190.10">
    <property type="entry name" value="Protein tyrosine phosphatase superfamily"/>
    <property type="match status" value="1"/>
</dbReference>
<evidence type="ECO:0000313" key="2">
    <source>
        <dbReference type="EMBL" id="EFH84474.1"/>
    </source>
</evidence>
<dbReference type="OrthoDB" id="196319at2"/>
<dbReference type="Pfam" id="PF22785">
    <property type="entry name" value="Tc-R-P"/>
    <property type="match status" value="1"/>
</dbReference>
<dbReference type="RefSeq" id="WP_007916041.1">
    <property type="nucleotide sequence ID" value="NZ_ADVG01000003.1"/>
</dbReference>
<dbReference type="AlphaFoldDB" id="D6TW91"/>
<dbReference type="InterPro" id="IPR029021">
    <property type="entry name" value="Prot-tyrosine_phosphatase-like"/>
</dbReference>
<dbReference type="PROSITE" id="PS50056">
    <property type="entry name" value="TYR_PHOSPHATASE_2"/>
    <property type="match status" value="1"/>
</dbReference>
<evidence type="ECO:0000259" key="1">
    <source>
        <dbReference type="PROSITE" id="PS50056"/>
    </source>
</evidence>
<dbReference type="STRING" id="485913.Krac_5529"/>
<dbReference type="InParanoid" id="D6TW91"/>
<sequence length="174" mass="19180">MRAQLYSLRELPAGCISMMARPRGGDWLLDEVTALREAGVHVLVSLLTPLEIDEFELAEESAFCKTQDITFFSFPIIDRSVPPLNDRTLALIQLLDDQRVQGKHIALHCRQGLGRAALMAASLLVLSGWSPDGKSPTKWTDLARKRGTLPSILDTGTNFSRKAAPHLASFIDVL</sequence>
<gene>
    <name evidence="2" type="ORF">Krac_5529</name>
</gene>
<evidence type="ECO:0000313" key="3">
    <source>
        <dbReference type="Proteomes" id="UP000004508"/>
    </source>
</evidence>
<keyword evidence="3" id="KW-1185">Reference proteome</keyword>
<dbReference type="EMBL" id="ADVG01000003">
    <property type="protein sequence ID" value="EFH84474.1"/>
    <property type="molecule type" value="Genomic_DNA"/>
</dbReference>